<feature type="region of interest" description="Disordered" evidence="1">
    <location>
        <begin position="33"/>
        <end position="59"/>
    </location>
</feature>
<accession>A0A0B4GMR2</accession>
<dbReference type="HOGENOM" id="CLU_790076_0_0_1"/>
<keyword evidence="2" id="KW-0548">Nucleotidyltransferase</keyword>
<keyword evidence="2" id="KW-0695">RNA-directed DNA polymerase</keyword>
<dbReference type="Proteomes" id="UP000031192">
    <property type="component" value="Unassembled WGS sequence"/>
</dbReference>
<evidence type="ECO:0000313" key="2">
    <source>
        <dbReference type="EMBL" id="KID80982.1"/>
    </source>
</evidence>
<keyword evidence="3" id="KW-1185">Reference proteome</keyword>
<name>A0A0B4GMR2_METGA</name>
<proteinExistence type="predicted"/>
<dbReference type="GO" id="GO:0003964">
    <property type="term" value="F:RNA-directed DNA polymerase activity"/>
    <property type="evidence" value="ECO:0007669"/>
    <property type="project" value="UniProtKB-KW"/>
</dbReference>
<evidence type="ECO:0000313" key="3">
    <source>
        <dbReference type="Proteomes" id="UP000031192"/>
    </source>
</evidence>
<reference evidence="2 3" key="1">
    <citation type="journal article" date="2014" name="Proc. Natl. Acad. Sci. U.S.A.">
        <title>Trajectory and genomic determinants of fungal-pathogen speciation and host adaptation.</title>
        <authorList>
            <person name="Hu X."/>
            <person name="Xiao G."/>
            <person name="Zheng P."/>
            <person name="Shang Y."/>
            <person name="Su Y."/>
            <person name="Zhang X."/>
            <person name="Liu X."/>
            <person name="Zhan S."/>
            <person name="St Leger R.J."/>
            <person name="Wang C."/>
        </authorList>
    </citation>
    <scope>NUCLEOTIDE SEQUENCE [LARGE SCALE GENOMIC DNA]</scope>
    <source>
        <strain evidence="2 3">ARSEF 977</strain>
    </source>
</reference>
<evidence type="ECO:0000256" key="1">
    <source>
        <dbReference type="SAM" id="MobiDB-lite"/>
    </source>
</evidence>
<dbReference type="AlphaFoldDB" id="A0A0B4GMR2"/>
<comment type="caution">
    <text evidence="2">The sequence shown here is derived from an EMBL/GenBank/DDBJ whole genome shotgun (WGS) entry which is preliminary data.</text>
</comment>
<dbReference type="EMBL" id="AZNH01000243">
    <property type="protein sequence ID" value="KID80982.1"/>
    <property type="molecule type" value="Genomic_DNA"/>
</dbReference>
<protein>
    <submittedName>
        <fullName evidence="2">Reverse transcriptase, RNA-dependent DNA polymerase</fullName>
    </submittedName>
</protein>
<feature type="compositionally biased region" description="Low complexity" evidence="1">
    <location>
        <begin position="35"/>
        <end position="54"/>
    </location>
</feature>
<organism evidence="2 3">
    <name type="scientific">Metarhizium guizhouense (strain ARSEF 977)</name>
    <dbReference type="NCBI Taxonomy" id="1276136"/>
    <lineage>
        <taxon>Eukaryota</taxon>
        <taxon>Fungi</taxon>
        <taxon>Dikarya</taxon>
        <taxon>Ascomycota</taxon>
        <taxon>Pezizomycotina</taxon>
        <taxon>Sordariomycetes</taxon>
        <taxon>Hypocreomycetidae</taxon>
        <taxon>Hypocreales</taxon>
        <taxon>Clavicipitaceae</taxon>
        <taxon>Metarhizium</taxon>
    </lineage>
</organism>
<gene>
    <name evidence="2" type="ORF">MGU_11615</name>
</gene>
<sequence length="351" mass="39875">MSYNTDHAANLAYDDFEIESALSPFDSDQISNLRPSDSASQVSQVVSSTTSSPSSKRRRTPRYLSNYYSLRLIDQILTILTLRSIIWIDYSTVSDRTEIDALQAQSVFRFETYDPVKHGTDRLFKSRLVREIKGKGTTTPYEKSRLVIQGHSDNGKQTILTQSPTIQRSSQRLIVALVPSLASRGIFLWMRDITQALETNFLKAQSSQRLIVALVPSLASRGIFLWMRDITQAYVQSTTKLNRTILARPPDQIRDQFPEGTIMVVVKPLYGIAEAGTHWWATYFNHHRENLRMTTSTFDPCLLVTTTRDCFGITGMQTDDTLGLGDQRFFDLEEEQLQKAKFTAKPKEIGL</sequence>
<keyword evidence="2" id="KW-0808">Transferase</keyword>